<comment type="catalytic activity">
    <reaction evidence="12">
        <text>D-fructose(out) = D-fructose(in)</text>
        <dbReference type="Rhea" id="RHEA:60372"/>
        <dbReference type="ChEBI" id="CHEBI:37721"/>
    </reaction>
    <physiologicalReaction direction="left-to-right" evidence="12">
        <dbReference type="Rhea" id="RHEA:60373"/>
    </physiologicalReaction>
</comment>
<comment type="similarity">
    <text evidence="2">Belongs to the major facilitator superfamily. Sugar transporter (TC 2.A.1.1) family.</text>
</comment>
<evidence type="ECO:0000256" key="7">
    <source>
        <dbReference type="ARBA" id="ARBA00044637"/>
    </source>
</evidence>
<dbReference type="InterPro" id="IPR003663">
    <property type="entry name" value="Sugar/inositol_transpt"/>
</dbReference>
<comment type="catalytic activity">
    <reaction evidence="9">
        <text>D-xylose(out) = D-xylose(in)</text>
        <dbReference type="Rhea" id="RHEA:78427"/>
        <dbReference type="ChEBI" id="CHEBI:53455"/>
    </reaction>
    <physiologicalReaction direction="left-to-right" evidence="9">
        <dbReference type="Rhea" id="RHEA:78428"/>
    </physiologicalReaction>
</comment>
<evidence type="ECO:0000256" key="1">
    <source>
        <dbReference type="ARBA" id="ARBA00004141"/>
    </source>
</evidence>
<feature type="transmembrane region" description="Helical" evidence="14">
    <location>
        <begin position="295"/>
        <end position="320"/>
    </location>
</feature>
<evidence type="ECO:0000256" key="10">
    <source>
        <dbReference type="ARBA" id="ARBA00044662"/>
    </source>
</evidence>
<comment type="subunit">
    <text evidence="3">Homodimer.</text>
</comment>
<organism evidence="16 17">
    <name type="scientific">Aureococcus anophagefferens</name>
    <name type="common">Harmful bloom alga</name>
    <dbReference type="NCBI Taxonomy" id="44056"/>
    <lineage>
        <taxon>Eukaryota</taxon>
        <taxon>Sar</taxon>
        <taxon>Stramenopiles</taxon>
        <taxon>Ochrophyta</taxon>
        <taxon>Pelagophyceae</taxon>
        <taxon>Pelagomonadales</taxon>
        <taxon>Pelagomonadaceae</taxon>
        <taxon>Aureococcus</taxon>
    </lineage>
</organism>
<feature type="domain" description="Major facilitator superfamily (MFS) profile" evidence="15">
    <location>
        <begin position="9"/>
        <end position="386"/>
    </location>
</feature>
<feature type="transmembrane region" description="Helical" evidence="14">
    <location>
        <begin position="243"/>
        <end position="266"/>
    </location>
</feature>
<dbReference type="EMBL" id="JBBJCI010000023">
    <property type="protein sequence ID" value="KAK7254700.1"/>
    <property type="molecule type" value="Genomic_DNA"/>
</dbReference>
<dbReference type="InterPro" id="IPR020846">
    <property type="entry name" value="MFS_dom"/>
</dbReference>
<feature type="transmembrane region" description="Helical" evidence="14">
    <location>
        <begin position="105"/>
        <end position="126"/>
    </location>
</feature>
<evidence type="ECO:0000256" key="6">
    <source>
        <dbReference type="ARBA" id="ARBA00023136"/>
    </source>
</evidence>
<keyword evidence="5 14" id="KW-1133">Transmembrane helix</keyword>
<evidence type="ECO:0000256" key="2">
    <source>
        <dbReference type="ARBA" id="ARBA00010992"/>
    </source>
</evidence>
<dbReference type="PANTHER" id="PTHR48022">
    <property type="entry name" value="PLASTIDIC GLUCOSE TRANSPORTER 4"/>
    <property type="match status" value="1"/>
</dbReference>
<protein>
    <recommendedName>
        <fullName evidence="13">Hexose transporter 1</fullName>
    </recommendedName>
</protein>
<keyword evidence="4 14" id="KW-0812">Transmembrane</keyword>
<comment type="catalytic activity">
    <reaction evidence="10">
        <text>D-mannose(out) = D-mannose(in)</text>
        <dbReference type="Rhea" id="RHEA:78391"/>
        <dbReference type="ChEBI" id="CHEBI:4208"/>
    </reaction>
    <physiologicalReaction direction="left-to-right" evidence="10">
        <dbReference type="Rhea" id="RHEA:78392"/>
    </physiologicalReaction>
</comment>
<dbReference type="Pfam" id="PF00083">
    <property type="entry name" value="Sugar_tr"/>
    <property type="match status" value="2"/>
</dbReference>
<gene>
    <name evidence="16" type="ORF">SO694_00010514</name>
</gene>
<evidence type="ECO:0000256" key="13">
    <source>
        <dbReference type="ARBA" id="ARBA00044780"/>
    </source>
</evidence>
<evidence type="ECO:0000256" key="3">
    <source>
        <dbReference type="ARBA" id="ARBA00011738"/>
    </source>
</evidence>
<evidence type="ECO:0000256" key="5">
    <source>
        <dbReference type="ARBA" id="ARBA00022989"/>
    </source>
</evidence>
<dbReference type="InterPro" id="IPR050360">
    <property type="entry name" value="MFS_Sugar_Transporters"/>
</dbReference>
<reference evidence="16 17" key="1">
    <citation type="submission" date="2024-03" db="EMBL/GenBank/DDBJ databases">
        <title>Aureococcus anophagefferens CCMP1851 and Kratosvirus quantuckense: Draft genome of a second virus-susceptible host strain in the model system.</title>
        <authorList>
            <person name="Chase E."/>
            <person name="Truchon A.R."/>
            <person name="Schepens W."/>
            <person name="Wilhelm S.W."/>
        </authorList>
    </citation>
    <scope>NUCLEOTIDE SEQUENCE [LARGE SCALE GENOMIC DNA]</scope>
    <source>
        <strain evidence="16 17">CCMP1851</strain>
    </source>
</reference>
<proteinExistence type="inferred from homology"/>
<comment type="catalytic activity">
    <reaction evidence="11">
        <text>D-glucosamine(out) = D-glucosamine(in)</text>
        <dbReference type="Rhea" id="RHEA:78423"/>
        <dbReference type="ChEBI" id="CHEBI:58723"/>
    </reaction>
    <physiologicalReaction direction="left-to-right" evidence="11">
        <dbReference type="Rhea" id="RHEA:78424"/>
    </physiologicalReaction>
</comment>
<name>A0ABR1GFD0_AURAN</name>
<evidence type="ECO:0000256" key="11">
    <source>
        <dbReference type="ARBA" id="ARBA00044668"/>
    </source>
</evidence>
<dbReference type="InterPro" id="IPR036259">
    <property type="entry name" value="MFS_trans_sf"/>
</dbReference>
<comment type="subcellular location">
    <subcellularLocation>
        <location evidence="1">Membrane</location>
        <topology evidence="1">Multi-pass membrane protein</topology>
    </subcellularLocation>
</comment>
<keyword evidence="6 14" id="KW-0472">Membrane</keyword>
<evidence type="ECO:0000256" key="9">
    <source>
        <dbReference type="ARBA" id="ARBA00044656"/>
    </source>
</evidence>
<keyword evidence="16" id="KW-0762">Sugar transport</keyword>
<dbReference type="PRINTS" id="PR00171">
    <property type="entry name" value="SUGRTRNSPORT"/>
</dbReference>
<dbReference type="PANTHER" id="PTHR48022:SF2">
    <property type="entry name" value="PLASTIDIC GLUCOSE TRANSPORTER 4"/>
    <property type="match status" value="1"/>
</dbReference>
<comment type="catalytic activity">
    <reaction evidence="7">
        <text>D-galactose(in) = D-galactose(out)</text>
        <dbReference type="Rhea" id="RHEA:34915"/>
        <dbReference type="ChEBI" id="CHEBI:4139"/>
    </reaction>
    <physiologicalReaction direction="right-to-left" evidence="7">
        <dbReference type="Rhea" id="RHEA:34917"/>
    </physiologicalReaction>
</comment>
<sequence length="407" mass="41178">MAASAHFRRACIIDLQAGLFGYTVAFTGSTLSAMISATDLCPTDDLCARGAFVASVAPLAAMVASLGAGRATDLVGRRRYLLLVSAIWAVGYATIAAATSFAGLVAGRAITGVAMGATSVGVPVYVTELSPPDLRGPLGGLFNVFISTGILLVFALGVRGADGGWWRVMAALGCAPALLAGACIAGGLVPESPRWLAAQGRTDEARAVAAALYGDAKASTKLVDDAVAVAPGGAREGSFRSRAVVAGVGVLVGALAMAAGVIQAFGRRPLLLASALGARGALAAMGAASANGAGLLAILAADCFIAAVTLGLSTLSWVYASEVFPDAIRGRAMGSATILFWGITFCFIESFDVVSGLITIPGVLFIFSGLCFASAAFVFFFVVETRHKSLNEVQALFVGEEGDPLLA</sequence>
<keyword evidence="16" id="KW-0813">Transport</keyword>
<feature type="transmembrane region" description="Helical" evidence="14">
    <location>
        <begin position="80"/>
        <end position="99"/>
    </location>
</feature>
<evidence type="ECO:0000256" key="14">
    <source>
        <dbReference type="SAM" id="Phobius"/>
    </source>
</evidence>
<dbReference type="PROSITE" id="PS50850">
    <property type="entry name" value="MFS"/>
    <property type="match status" value="1"/>
</dbReference>
<keyword evidence="17" id="KW-1185">Reference proteome</keyword>
<comment type="catalytic activity">
    <reaction evidence="8">
        <text>D-glucose(out) = D-glucose(in)</text>
        <dbReference type="Rhea" id="RHEA:60376"/>
        <dbReference type="ChEBI" id="CHEBI:4167"/>
    </reaction>
    <physiologicalReaction direction="left-to-right" evidence="8">
        <dbReference type="Rhea" id="RHEA:60377"/>
    </physiologicalReaction>
</comment>
<feature type="transmembrane region" description="Helical" evidence="14">
    <location>
        <begin position="332"/>
        <end position="351"/>
    </location>
</feature>
<evidence type="ECO:0000256" key="8">
    <source>
        <dbReference type="ARBA" id="ARBA00044648"/>
    </source>
</evidence>
<accession>A0ABR1GFD0</accession>
<comment type="caution">
    <text evidence="16">The sequence shown here is derived from an EMBL/GenBank/DDBJ whole genome shotgun (WGS) entry which is preliminary data.</text>
</comment>
<evidence type="ECO:0000313" key="16">
    <source>
        <dbReference type="EMBL" id="KAK7254700.1"/>
    </source>
</evidence>
<evidence type="ECO:0000313" key="17">
    <source>
        <dbReference type="Proteomes" id="UP001363151"/>
    </source>
</evidence>
<evidence type="ECO:0000259" key="15">
    <source>
        <dbReference type="PROSITE" id="PS50850"/>
    </source>
</evidence>
<evidence type="ECO:0000256" key="4">
    <source>
        <dbReference type="ARBA" id="ARBA00022692"/>
    </source>
</evidence>
<feature type="transmembrane region" description="Helical" evidence="14">
    <location>
        <begin position="48"/>
        <end position="68"/>
    </location>
</feature>
<dbReference type="SUPFAM" id="SSF103473">
    <property type="entry name" value="MFS general substrate transporter"/>
    <property type="match status" value="1"/>
</dbReference>
<dbReference type="InterPro" id="IPR005829">
    <property type="entry name" value="Sugar_transporter_CS"/>
</dbReference>
<feature type="transmembrane region" description="Helical" evidence="14">
    <location>
        <begin position="12"/>
        <end position="36"/>
    </location>
</feature>
<dbReference type="PROSITE" id="PS00217">
    <property type="entry name" value="SUGAR_TRANSPORT_2"/>
    <property type="match status" value="1"/>
</dbReference>
<feature type="transmembrane region" description="Helical" evidence="14">
    <location>
        <begin position="138"/>
        <end position="158"/>
    </location>
</feature>
<dbReference type="InterPro" id="IPR005828">
    <property type="entry name" value="MFS_sugar_transport-like"/>
</dbReference>
<evidence type="ECO:0000256" key="12">
    <source>
        <dbReference type="ARBA" id="ARBA00044710"/>
    </source>
</evidence>
<feature type="transmembrane region" description="Helical" evidence="14">
    <location>
        <begin position="164"/>
        <end position="189"/>
    </location>
</feature>
<dbReference type="Proteomes" id="UP001363151">
    <property type="component" value="Unassembled WGS sequence"/>
</dbReference>
<dbReference type="Gene3D" id="1.20.1250.20">
    <property type="entry name" value="MFS general substrate transporter like domains"/>
    <property type="match status" value="2"/>
</dbReference>
<feature type="transmembrane region" description="Helical" evidence="14">
    <location>
        <begin position="357"/>
        <end position="383"/>
    </location>
</feature>